<evidence type="ECO:0000313" key="2">
    <source>
        <dbReference type="Proteomes" id="UP000030673"/>
    </source>
</evidence>
<protein>
    <submittedName>
        <fullName evidence="1">Uncharacterized protein</fullName>
    </submittedName>
</protein>
<keyword evidence="2" id="KW-1185">Reference proteome</keyword>
<organism evidence="1 2">
    <name type="scientific">Plasmodium falciparum (isolate NF54)</name>
    <dbReference type="NCBI Taxonomy" id="5843"/>
    <lineage>
        <taxon>Eukaryota</taxon>
        <taxon>Sar</taxon>
        <taxon>Alveolata</taxon>
        <taxon>Apicomplexa</taxon>
        <taxon>Aconoidasida</taxon>
        <taxon>Haemosporida</taxon>
        <taxon>Plasmodiidae</taxon>
        <taxon>Plasmodium</taxon>
        <taxon>Plasmodium (Laverania)</taxon>
    </lineage>
</organism>
<accession>W7K9Y0</accession>
<gene>
    <name evidence="1" type="ORF">PFNF54_00754</name>
</gene>
<evidence type="ECO:0000313" key="1">
    <source>
        <dbReference type="EMBL" id="EWC90414.1"/>
    </source>
</evidence>
<dbReference type="Proteomes" id="UP000030673">
    <property type="component" value="Unassembled WGS sequence"/>
</dbReference>
<proteinExistence type="predicted"/>
<reference evidence="1 2" key="1">
    <citation type="submission" date="2013-02" db="EMBL/GenBank/DDBJ databases">
        <title>The Genome Sequence of Plasmodium falciparum NF54.</title>
        <authorList>
            <consortium name="The Broad Institute Genome Sequencing Platform"/>
            <consortium name="The Broad Institute Genome Sequencing Center for Infectious Disease"/>
            <person name="Neafsey D."/>
            <person name="Cheeseman I."/>
            <person name="Volkman S."/>
            <person name="Adams J."/>
            <person name="Walker B."/>
            <person name="Young S.K."/>
            <person name="Zeng Q."/>
            <person name="Gargeya S."/>
            <person name="Fitzgerald M."/>
            <person name="Haas B."/>
            <person name="Abouelleil A."/>
            <person name="Alvarado L."/>
            <person name="Arachchi H.M."/>
            <person name="Berlin A.M."/>
            <person name="Chapman S.B."/>
            <person name="Dewar J."/>
            <person name="Goldberg J."/>
            <person name="Griggs A."/>
            <person name="Gujja S."/>
            <person name="Hansen M."/>
            <person name="Howarth C."/>
            <person name="Imamovic A."/>
            <person name="Larimer J."/>
            <person name="McCowan C."/>
            <person name="Murphy C."/>
            <person name="Neiman D."/>
            <person name="Pearson M."/>
            <person name="Priest M."/>
            <person name="Roberts A."/>
            <person name="Saif S."/>
            <person name="Shea T."/>
            <person name="Sisk P."/>
            <person name="Sykes S."/>
            <person name="Wortman J."/>
            <person name="Nusbaum C."/>
            <person name="Birren B."/>
        </authorList>
    </citation>
    <scope>NUCLEOTIDE SEQUENCE [LARGE SCALE GENOMIC DNA]</scope>
    <source>
        <strain evidence="1 2">NF54</strain>
    </source>
</reference>
<sequence length="66" mass="8150">MNENIYYHDAVIVTTTSYYVMKKKKKLKCNRYDPNRLKHFVKNYEREHVIFNYICTTSKKKKNKIK</sequence>
<dbReference type="EMBL" id="KE123746">
    <property type="protein sequence ID" value="EWC90414.1"/>
    <property type="molecule type" value="Genomic_DNA"/>
</dbReference>
<dbReference type="AlphaFoldDB" id="W7K9Y0"/>
<name>W7K9Y0_PLAFO</name>